<dbReference type="EMBL" id="CP031146">
    <property type="protein sequence ID" value="AXM99050.1"/>
    <property type="molecule type" value="Genomic_DNA"/>
</dbReference>
<dbReference type="GeneID" id="49614730"/>
<organism evidence="3 4">
    <name type="scientific">Pseudomonas plecoglossicida</name>
    <dbReference type="NCBI Taxonomy" id="70775"/>
    <lineage>
        <taxon>Bacteria</taxon>
        <taxon>Pseudomonadati</taxon>
        <taxon>Pseudomonadota</taxon>
        <taxon>Gammaproteobacteria</taxon>
        <taxon>Pseudomonadales</taxon>
        <taxon>Pseudomonadaceae</taxon>
        <taxon>Pseudomonas</taxon>
    </lineage>
</organism>
<evidence type="ECO:0000313" key="3">
    <source>
        <dbReference type="EMBL" id="AXM99050.1"/>
    </source>
</evidence>
<dbReference type="InterPro" id="IPR046673">
    <property type="entry name" value="ToxA_N"/>
</dbReference>
<evidence type="ECO:0000256" key="1">
    <source>
        <dbReference type="SAM" id="Coils"/>
    </source>
</evidence>
<reference evidence="3 4" key="1">
    <citation type="submission" date="2018-07" db="EMBL/GenBank/DDBJ databases">
        <title>Complete genome sequence of a Pseudomonas plecoglossicida strain pathogenic to the marine fish, Larimichthys crocea.</title>
        <authorList>
            <person name="Tao Z."/>
        </authorList>
    </citation>
    <scope>NUCLEOTIDE SEQUENCE [LARGE SCALE GENOMIC DNA]</scope>
    <source>
        <strain evidence="3 4">XSDHY-P</strain>
    </source>
</reference>
<dbReference type="Pfam" id="PF20178">
    <property type="entry name" value="ToxA_N"/>
    <property type="match status" value="1"/>
</dbReference>
<protein>
    <recommendedName>
        <fullName evidence="2">Dermonecrotic toxin N-terminal domain-containing protein</fullName>
    </recommendedName>
</protein>
<dbReference type="RefSeq" id="WP_043172964.1">
    <property type="nucleotide sequence ID" value="NZ_CP031146.1"/>
</dbReference>
<feature type="domain" description="Dermonecrotic toxin N-terminal" evidence="2">
    <location>
        <begin position="371"/>
        <end position="606"/>
    </location>
</feature>
<name>A0AAD0R0K7_PSEDL</name>
<gene>
    <name evidence="3" type="ORF">DVB73_15025</name>
</gene>
<proteinExistence type="predicted"/>
<evidence type="ECO:0000259" key="2">
    <source>
        <dbReference type="Pfam" id="PF20178"/>
    </source>
</evidence>
<sequence length="1545" mass="171621">MANPTTPILDFKYDVAAQFADRPTLRQVVSEQLLSVLIKELSWLSFVEPRLTTADPLILDSPVAGTDHWATAPLVEVVLQAMLEGMPLDLETSGGRSHNLGLVSTHRFAGSHSELDTRSLTGVSPALNRLIAQLPGHYYQAQVNYWRGQSRSSGKSRDQWLQLLMKMAMISNMPLQSLDEQQQACIRGLLRGGSDQPSVFVVQATLSWGEQVFTEAQSGLLVTGEWDERGVILWCSPSSQILAFDSMDDFAGALRDQLALRYHFSAMSWERYELEGNAFSQWVALLLDGMLERIGQLRLKGLTLEAFEGMYDTLSDPAQWWIAGYFIEPSARQIVPPGIGAAKPIDSFSYQDALLDLALDQADAGGKSALDGILDLHSYARQALREQLLKDYPTEANYLPDDVIVHLDIAQGIPGGAGTGTGGGEPLVSTGTKTLTEFAIANLSALDGEIITRISHSKDQLIMPWLDAKYIKALVSRIDIGGRYPRYVADAFDDPQGRVERCRLFAREWQQSLRFSALQAKLDRKITEAGLQCVVDLCKGNFAAPQDGGLLPLSFKRSSTSTRHDLVQGMYLLFSMEPSVVLLYRPLYPTDPLRQFSSFDDAIAAIRLPGALQESILTWMDTGVRSVYDHGGFAEPHIIQIGLDPYQIPDKPEPAQLDLQLWLKQTDERLYGANRDLLIELADRQSTSNAESRWAILGKGAWLLFNTVSLLARGPIAAAAWLVQVEKSLQSEGVTHGSEFEREAAIVDLIVNLGMTLLHAHVPGVTSAQGQALPRAAAFDGPLAQDGGFASAWVEPVQGKVGIPGPLKLPGEVELDFSWRGNQGFNWLAPFQREALRAMRSNIVLEGLEPSPSGMYERDGQQYITLLGEVFAVNETEEGVQIVDAAGKSGPWLVREQGAWRVDSRLRLMGGAPKVRLEQQYKKMEVRADRLTAEAKEVQGTFSTLSREVIEMETRIEQLGALKAAEQGRRLKAEQDKDEAFDKAASDKIMDAYEKRIADLDLAQDAKRLQAVTQAERLVALDREQCEILQSMLEPKYGTYRKAGFERALQEQWDTLMAGVIRHSEFIIEDLQYLANFPRMRELAAQFDGGVTPQLHGQYRAFRSELETAVELQERMLVAQGGLDQVLVQVPDTFDISMANAPRTVGQLIAGRLFTTVDLRFHHVMNLADLALHLDGGNPKLLRYREALASDALRSAGTAHGESLMANLSVADRISILQEAWDAYAVAIIDALHLERTGGKLVEVSKLERYRKHLQLLKDDAGRLLVDALAEEDGLEDGRKRVPYPRSSAPQRAIRNRDGLLVIATQARGGLEVQDPISRESLQIFDLKDGEWVQREDDLPEPVYQGATEADTLIKALLEDNKDVLAIAEDYVRDDANGQVLERLLQRQIRRLRETMKTLTKDGADAQQIHLLDTAVTSMQARQVLLLTELYSKTHYPTAHGLRFLHDQGLIKVDYSRRDTSVASSPFDEFRITRLNASGAANGRAIWAAHFHLEGQASTLDTFTYAHLKLWSQRYLGRQYEAASGNRVHRGRLTAEDIQGIISLT</sequence>
<keyword evidence="1" id="KW-0175">Coiled coil</keyword>
<evidence type="ECO:0000313" key="4">
    <source>
        <dbReference type="Proteomes" id="UP000256503"/>
    </source>
</evidence>
<dbReference type="Proteomes" id="UP000256503">
    <property type="component" value="Chromosome"/>
</dbReference>
<feature type="coiled-coil region" evidence="1">
    <location>
        <begin position="914"/>
        <end position="941"/>
    </location>
</feature>
<accession>A0AAD0R0K7</accession>